<feature type="compositionally biased region" description="Basic residues" evidence="3">
    <location>
        <begin position="1"/>
        <end position="10"/>
    </location>
</feature>
<evidence type="ECO:0000259" key="4">
    <source>
        <dbReference type="SMART" id="SM00322"/>
    </source>
</evidence>
<evidence type="ECO:0000256" key="2">
    <source>
        <dbReference type="PROSITE-ProRule" id="PRU00117"/>
    </source>
</evidence>
<accession>A0AAD6LH33</accession>
<proteinExistence type="predicted"/>
<comment type="caution">
    <text evidence="5">The sequence shown here is derived from an EMBL/GenBank/DDBJ whole genome shotgun (WGS) entry which is preliminary data.</text>
</comment>
<feature type="compositionally biased region" description="Low complexity" evidence="3">
    <location>
        <begin position="503"/>
        <end position="513"/>
    </location>
</feature>
<dbReference type="AlphaFoldDB" id="A0AAD6LH33"/>
<dbReference type="InterPro" id="IPR004087">
    <property type="entry name" value="KH_dom"/>
</dbReference>
<dbReference type="Gene3D" id="3.30.310.210">
    <property type="match status" value="1"/>
</dbReference>
<dbReference type="CDD" id="cd22460">
    <property type="entry name" value="KH-I_PEPPER_rpt2_like"/>
    <property type="match status" value="2"/>
</dbReference>
<evidence type="ECO:0000313" key="6">
    <source>
        <dbReference type="Proteomes" id="UP001164929"/>
    </source>
</evidence>
<organism evidence="5 6">
    <name type="scientific">Populus alba x Populus x berolinensis</name>
    <dbReference type="NCBI Taxonomy" id="444605"/>
    <lineage>
        <taxon>Eukaryota</taxon>
        <taxon>Viridiplantae</taxon>
        <taxon>Streptophyta</taxon>
        <taxon>Embryophyta</taxon>
        <taxon>Tracheophyta</taxon>
        <taxon>Spermatophyta</taxon>
        <taxon>Magnoliopsida</taxon>
        <taxon>eudicotyledons</taxon>
        <taxon>Gunneridae</taxon>
        <taxon>Pentapetalae</taxon>
        <taxon>rosids</taxon>
        <taxon>fabids</taxon>
        <taxon>Malpighiales</taxon>
        <taxon>Salicaceae</taxon>
        <taxon>Saliceae</taxon>
        <taxon>Populus</taxon>
    </lineage>
</organism>
<keyword evidence="6" id="KW-1185">Reference proteome</keyword>
<sequence>MDGNRRKYFKKPGNNLFKRKGVSSSRKGKWSDSHGGEEFSGDGDTVYRILCPSRKIGGVIGKGGNIVKALREETQSKITVADSVQGSDERVIIIYSSSDKPPRKMDGDEGLAAGNGQQEAFEPHCAAQDALLKVHDRIVEEDLFGGMASDDDNDNNVVTARLLVPNNMVGCVLGKRGDVIQRLRSETGANIRVLPADHLPSCAMDTDELVQISGKPAVAKRALYEISILLHQNPRKDKLPSVPMPYGGRTFHPPSDSMANMLPPGNPMWPHRNSTPHSMPWMGEYGNHPSEFGPGGFNGVPPGHGREPSAEFSVKILCSTGKIGGVIGKGGSNVKVVQQETGASIHVEDASAESEERAIRVSAFEGLWNPRSQTIDAILQLQDKTSDFSEKGMIITRLLVPSSKVGCILGQGGQVINEMRRRLQADIRVYPKNDKPKCASDDEELVQISGNYGVAKDALAEIASRLRARTLRDANAGTEPGPVGPVPGFGPARNLPGRGSQPSGMMAASSSGGYEPLRGGRRDYEPQSYPVPPAATGYPSMNRVLEADNSRSMNRVLEANNSLNGMNSVMRSGGRDVSITDEFAGRRAKLQDPHYGSSEVENHGSSEHLIAGQGFYQGFMASGGQNMSAHQGSYQNNATAQQSMNPQRDTYQAMSAQQSTYQSMNAQQSTYQNMNAHQSPYSMTAQQGVYTNINAPPSSYNNSAQQGTYQY</sequence>
<dbReference type="PANTHER" id="PTHR10288">
    <property type="entry name" value="KH DOMAIN CONTAINING RNA BINDING PROTEIN"/>
    <property type="match status" value="1"/>
</dbReference>
<feature type="region of interest" description="Disordered" evidence="3">
    <location>
        <begin position="473"/>
        <end position="538"/>
    </location>
</feature>
<evidence type="ECO:0000256" key="1">
    <source>
        <dbReference type="ARBA" id="ARBA00022737"/>
    </source>
</evidence>
<feature type="domain" description="K Homology" evidence="4">
    <location>
        <begin position="392"/>
        <end position="467"/>
    </location>
</feature>
<dbReference type="Pfam" id="PF00013">
    <property type="entry name" value="KH_1"/>
    <property type="match status" value="4"/>
</dbReference>
<feature type="domain" description="K Homology" evidence="4">
    <location>
        <begin position="310"/>
        <end position="383"/>
    </location>
</feature>
<keyword evidence="2" id="KW-0694">RNA-binding</keyword>
<dbReference type="EMBL" id="JAQIZT010000017">
    <property type="protein sequence ID" value="KAJ6960440.1"/>
    <property type="molecule type" value="Genomic_DNA"/>
</dbReference>
<evidence type="ECO:0000313" key="5">
    <source>
        <dbReference type="EMBL" id="KAJ6960440.1"/>
    </source>
</evidence>
<feature type="region of interest" description="Disordered" evidence="3">
    <location>
        <begin position="1"/>
        <end position="39"/>
    </location>
</feature>
<dbReference type="InterPro" id="IPR036612">
    <property type="entry name" value="KH_dom_type_1_sf"/>
</dbReference>
<dbReference type="Gene3D" id="3.30.1370.10">
    <property type="entry name" value="K Homology domain, type 1"/>
    <property type="match status" value="2"/>
</dbReference>
<dbReference type="InterPro" id="IPR004088">
    <property type="entry name" value="KH_dom_type_1"/>
</dbReference>
<dbReference type="Proteomes" id="UP001164929">
    <property type="component" value="Chromosome 17"/>
</dbReference>
<dbReference type="SUPFAM" id="SSF54791">
    <property type="entry name" value="Eukaryotic type KH-domain (KH-domain type I)"/>
    <property type="match status" value="4"/>
</dbReference>
<feature type="region of interest" description="Disordered" evidence="3">
    <location>
        <begin position="636"/>
        <end position="665"/>
    </location>
</feature>
<protein>
    <submittedName>
        <fullName evidence="5">RNA-binding KH domain-containing protein RCF3-like isoform X1</fullName>
    </submittedName>
</protein>
<keyword evidence="1" id="KW-0677">Repeat</keyword>
<reference evidence="5" key="1">
    <citation type="journal article" date="2023" name="Mol. Ecol. Resour.">
        <title>Chromosome-level genome assembly of a triploid poplar Populus alba 'Berolinensis'.</title>
        <authorList>
            <person name="Chen S."/>
            <person name="Yu Y."/>
            <person name="Wang X."/>
            <person name="Wang S."/>
            <person name="Zhang T."/>
            <person name="Zhou Y."/>
            <person name="He R."/>
            <person name="Meng N."/>
            <person name="Wang Y."/>
            <person name="Liu W."/>
            <person name="Liu Z."/>
            <person name="Liu J."/>
            <person name="Guo Q."/>
            <person name="Huang H."/>
            <person name="Sederoff R.R."/>
            <person name="Wang G."/>
            <person name="Qu G."/>
            <person name="Chen S."/>
        </authorList>
    </citation>
    <scope>NUCLEOTIDE SEQUENCE</scope>
    <source>
        <strain evidence="5">SC-2020</strain>
    </source>
</reference>
<gene>
    <name evidence="5" type="ORF">NC653_038467</name>
</gene>
<dbReference type="SMART" id="SM00322">
    <property type="entry name" value="KH"/>
    <property type="match status" value="4"/>
</dbReference>
<feature type="domain" description="K Homology" evidence="4">
    <location>
        <begin position="43"/>
        <end position="119"/>
    </location>
</feature>
<dbReference type="GO" id="GO:0003723">
    <property type="term" value="F:RNA binding"/>
    <property type="evidence" value="ECO:0007669"/>
    <property type="project" value="UniProtKB-UniRule"/>
</dbReference>
<evidence type="ECO:0000256" key="3">
    <source>
        <dbReference type="SAM" id="MobiDB-lite"/>
    </source>
</evidence>
<feature type="domain" description="K Homology" evidence="4">
    <location>
        <begin position="156"/>
        <end position="231"/>
    </location>
</feature>
<dbReference type="PROSITE" id="PS50084">
    <property type="entry name" value="KH_TYPE_1"/>
    <property type="match status" value="4"/>
</dbReference>
<name>A0AAD6LH33_9ROSI</name>